<reference evidence="3 4" key="1">
    <citation type="submission" date="2019-08" db="EMBL/GenBank/DDBJ databases">
        <title>In-depth cultivation of the pig gut microbiome towards novel bacterial diversity and tailored functional studies.</title>
        <authorList>
            <person name="Wylensek D."/>
            <person name="Hitch T.C.A."/>
            <person name="Clavel T."/>
        </authorList>
    </citation>
    <scope>NUCLEOTIDE SEQUENCE [LARGE SCALE GENOMIC DNA]</scope>
    <source>
        <strain evidence="3 4">LKV-178-WT-2A</strain>
    </source>
</reference>
<dbReference type="PANTHER" id="PTHR14969">
    <property type="entry name" value="SPHINGOSINE-1-PHOSPHATE PHOSPHOHYDROLASE"/>
    <property type="match status" value="1"/>
</dbReference>
<comment type="caution">
    <text evidence="3">The sequence shown here is derived from an EMBL/GenBank/DDBJ whole genome shotgun (WGS) entry which is preliminary data.</text>
</comment>
<dbReference type="Pfam" id="PF01569">
    <property type="entry name" value="PAP2"/>
    <property type="match status" value="1"/>
</dbReference>
<accession>A0A7K0KG46</accession>
<dbReference type="SMART" id="SM00014">
    <property type="entry name" value="acidPPc"/>
    <property type="match status" value="1"/>
</dbReference>
<dbReference type="InterPro" id="IPR000326">
    <property type="entry name" value="PAP2/HPO"/>
</dbReference>
<evidence type="ECO:0000313" key="4">
    <source>
        <dbReference type="Proteomes" id="UP000438914"/>
    </source>
</evidence>
<dbReference type="PANTHER" id="PTHR14969:SF13">
    <property type="entry name" value="AT30094P"/>
    <property type="match status" value="1"/>
</dbReference>
<keyword evidence="4" id="KW-1185">Reference proteome</keyword>
<name>A0A7K0KG46_9BACT</name>
<dbReference type="Gene3D" id="1.20.144.10">
    <property type="entry name" value="Phosphatidic acid phosphatase type 2/haloperoxidase"/>
    <property type="match status" value="1"/>
</dbReference>
<keyword evidence="1" id="KW-1133">Transmembrane helix</keyword>
<dbReference type="RefSeq" id="WP_154534484.1">
    <property type="nucleotide sequence ID" value="NZ_VUNG01000023.1"/>
</dbReference>
<dbReference type="SUPFAM" id="SSF48317">
    <property type="entry name" value="Acid phosphatase/Vanadium-dependent haloperoxidase"/>
    <property type="match status" value="1"/>
</dbReference>
<dbReference type="AlphaFoldDB" id="A0A7K0KG46"/>
<feature type="transmembrane region" description="Helical" evidence="1">
    <location>
        <begin position="61"/>
        <end position="80"/>
    </location>
</feature>
<protein>
    <submittedName>
        <fullName evidence="3">Phosphatase PAP2 family protein</fullName>
    </submittedName>
</protein>
<evidence type="ECO:0000313" key="3">
    <source>
        <dbReference type="EMBL" id="MST84896.1"/>
    </source>
</evidence>
<dbReference type="EMBL" id="VUNG01000023">
    <property type="protein sequence ID" value="MST84896.1"/>
    <property type="molecule type" value="Genomic_DNA"/>
</dbReference>
<sequence length="235" mass="26440">MTLDGLIAFDQHLLVMLNGSDSMFWDHFILIFTNGLTWVPLLFTLFLLVMKNNETMVQIGLVVGCVLLGVFLSGGINGMIIKPLVARLRPCDDPMLKYTVDVVNNYRASGFSFFSNHAANTMAIAVFMMWLVRSRLLSLTLLSWSLLNGWSRIYLAQHYPLDVVVGWLWGAMMGSVAYYVFYRLYNKVSPPVNYISSQYTTTGYSNVDIHNVMLVLTLTICVAIICALLTMTGSY</sequence>
<feature type="domain" description="Phosphatidic acid phosphatase type 2/haloperoxidase" evidence="2">
    <location>
        <begin position="63"/>
        <end position="178"/>
    </location>
</feature>
<keyword evidence="1" id="KW-0812">Transmembrane</keyword>
<evidence type="ECO:0000256" key="1">
    <source>
        <dbReference type="SAM" id="Phobius"/>
    </source>
</evidence>
<evidence type="ECO:0000259" key="2">
    <source>
        <dbReference type="SMART" id="SM00014"/>
    </source>
</evidence>
<gene>
    <name evidence="3" type="ORF">FYJ73_09485</name>
</gene>
<proteinExistence type="predicted"/>
<organism evidence="3 4">
    <name type="scientific">Hallella mizrahii</name>
    <dbReference type="NCBI Taxonomy" id="2606637"/>
    <lineage>
        <taxon>Bacteria</taxon>
        <taxon>Pseudomonadati</taxon>
        <taxon>Bacteroidota</taxon>
        <taxon>Bacteroidia</taxon>
        <taxon>Bacteroidales</taxon>
        <taxon>Prevotellaceae</taxon>
        <taxon>Hallella</taxon>
    </lineage>
</organism>
<dbReference type="InterPro" id="IPR036938">
    <property type="entry name" value="PAP2/HPO_sf"/>
</dbReference>
<feature type="transmembrane region" description="Helical" evidence="1">
    <location>
        <begin position="159"/>
        <end position="181"/>
    </location>
</feature>
<keyword evidence="1" id="KW-0472">Membrane</keyword>
<dbReference type="Proteomes" id="UP000438914">
    <property type="component" value="Unassembled WGS sequence"/>
</dbReference>
<feature type="transmembrane region" description="Helical" evidence="1">
    <location>
        <begin position="28"/>
        <end position="49"/>
    </location>
</feature>
<feature type="transmembrane region" description="Helical" evidence="1">
    <location>
        <begin position="212"/>
        <end position="231"/>
    </location>
</feature>